<organism evidence="1">
    <name type="scientific">Acidithiobacillus ferrivorans</name>
    <dbReference type="NCBI Taxonomy" id="160808"/>
    <lineage>
        <taxon>Bacteria</taxon>
        <taxon>Pseudomonadati</taxon>
        <taxon>Pseudomonadota</taxon>
        <taxon>Acidithiobacillia</taxon>
        <taxon>Acidithiobacillales</taxon>
        <taxon>Acidithiobacillaceae</taxon>
        <taxon>Acidithiobacillus</taxon>
    </lineage>
</organism>
<protein>
    <submittedName>
        <fullName evidence="1">Uncharacterized protein</fullName>
    </submittedName>
</protein>
<accession>A0A060UZH7</accession>
<comment type="caution">
    <text evidence="1">The sequence shown here is derived from an EMBL/GenBank/DDBJ whole genome shotgun (WGS) entry which is preliminary data.</text>
</comment>
<reference evidence="1" key="1">
    <citation type="submission" date="2014-03" db="EMBL/GenBank/DDBJ databases">
        <authorList>
            <person name="Genoscope - CEA"/>
        </authorList>
    </citation>
    <scope>NUCLEOTIDE SEQUENCE [LARGE SCALE GENOMIC DNA]</scope>
    <source>
        <strain evidence="1">CF27</strain>
    </source>
</reference>
<dbReference type="AlphaFoldDB" id="A0A060UZH7"/>
<proteinExistence type="predicted"/>
<dbReference type="EMBL" id="CCCS020000057">
    <property type="protein sequence ID" value="CDQ11859.1"/>
    <property type="molecule type" value="Genomic_DNA"/>
</dbReference>
<reference evidence="1" key="2">
    <citation type="submission" date="2014-07" db="EMBL/GenBank/DDBJ databases">
        <title>Initial genome analysis of the psychrotolerant acidophile Acidithiobacillus ferrivorans CF27: insights into iron and sulfur oxidation pathways and into biofilm formation.</title>
        <authorList>
            <person name="Talla E."/>
            <person name="Hedrich S."/>
            <person name="Mangenot S."/>
            <person name="Ji B."/>
            <person name="Johnson D.B."/>
            <person name="Barbe V."/>
            <person name="Bonnefoy V."/>
        </authorList>
    </citation>
    <scope>NUCLEOTIDE SEQUENCE [LARGE SCALE GENOMIC DNA]</scope>
    <source>
        <strain evidence="1">CF27</strain>
    </source>
</reference>
<evidence type="ECO:0000313" key="1">
    <source>
        <dbReference type="EMBL" id="CDQ11859.1"/>
    </source>
</evidence>
<sequence>MKAGSIGIFCRHCHRSAGIFRQRNTVARFVDGGSKHFHGYQFGNFDLCLLFRKSHLCQCNARNRAQRIFHHLSTMITGHARNAQHHRFIHLSILKNMMIQRLWLYYRGGIADLTEHVQKGRNLDRLRVVLHRYRQRHIPDLNFLHAVQTMQGNIDGRITGLVGAGHTRHLKGGAGHVGWGHSMHCAGRRRRHSDADTSDQGYRTERRQDFLNRHLGIHKNISFYKR</sequence>
<gene>
    <name evidence="1" type="ORF">AFERRI_600085</name>
</gene>
<name>A0A060UZH7_9PROT</name>